<dbReference type="SUPFAM" id="SSF48065">
    <property type="entry name" value="DBL homology domain (DH-domain)"/>
    <property type="match status" value="1"/>
</dbReference>
<dbReference type="PANTHER" id="PTHR45858">
    <property type="entry name" value="FERM DOMAIN CONTAINING PROTEIN"/>
    <property type="match status" value="1"/>
</dbReference>
<keyword evidence="5" id="KW-1185">Reference proteome</keyword>
<dbReference type="EMBL" id="AJFE02041604">
    <property type="status" value="NOT_ANNOTATED_CDS"/>
    <property type="molecule type" value="Genomic_DNA"/>
</dbReference>
<dbReference type="InterPro" id="IPR019747">
    <property type="entry name" value="FERM_CS"/>
</dbReference>
<reference evidence="4" key="2">
    <citation type="submission" date="2025-09" db="UniProtKB">
        <authorList>
            <consortium name="Ensembl"/>
        </authorList>
    </citation>
    <scope>IDENTIFICATION</scope>
</reference>
<dbReference type="Ensembl" id="ENSPPAT00000061302.1">
    <property type="protein sequence ID" value="ENSPPAP00000038399.1"/>
    <property type="gene ID" value="ENSPPAG00000041862.1"/>
</dbReference>
<dbReference type="InterPro" id="IPR035963">
    <property type="entry name" value="FERM_2"/>
</dbReference>
<dbReference type="SMART" id="SM01196">
    <property type="entry name" value="FERM_C"/>
    <property type="match status" value="1"/>
</dbReference>
<dbReference type="EMBL" id="AJFE02041607">
    <property type="status" value="NOT_ANNOTATED_CDS"/>
    <property type="molecule type" value="Genomic_DNA"/>
</dbReference>
<dbReference type="SUPFAM" id="SSF54236">
    <property type="entry name" value="Ubiquitin-like"/>
    <property type="match status" value="1"/>
</dbReference>
<dbReference type="GO" id="GO:0005085">
    <property type="term" value="F:guanyl-nucleotide exchange factor activity"/>
    <property type="evidence" value="ECO:0007669"/>
    <property type="project" value="InterPro"/>
</dbReference>
<evidence type="ECO:0000313" key="4">
    <source>
        <dbReference type="Ensembl" id="ENSPPAP00000038399.1"/>
    </source>
</evidence>
<dbReference type="InterPro" id="IPR000299">
    <property type="entry name" value="FERM_domain"/>
</dbReference>
<dbReference type="FunFam" id="1.20.80.10:FF:000005">
    <property type="entry name" value="FERM, RhoGEF and pleckstrin domain-containing protein 1"/>
    <property type="match status" value="1"/>
</dbReference>
<dbReference type="CDD" id="cd17190">
    <property type="entry name" value="FERM_F1_FARP2"/>
    <property type="match status" value="1"/>
</dbReference>
<dbReference type="Gene3D" id="1.20.900.10">
    <property type="entry name" value="Dbl homology (DH) domain"/>
    <property type="match status" value="1"/>
</dbReference>
<dbReference type="Proteomes" id="UP000240080">
    <property type="component" value="Unplaced"/>
</dbReference>
<reference evidence="4" key="1">
    <citation type="submission" date="2025-08" db="UniProtKB">
        <authorList>
            <consortium name="Ensembl"/>
        </authorList>
    </citation>
    <scope>IDENTIFICATION</scope>
</reference>
<evidence type="ECO:0000259" key="3">
    <source>
        <dbReference type="PROSITE" id="PS50057"/>
    </source>
</evidence>
<dbReference type="EMBL" id="AJFE02041606">
    <property type="status" value="NOT_ANNOTATED_CDS"/>
    <property type="molecule type" value="Genomic_DNA"/>
</dbReference>
<dbReference type="EMBL" id="AJFE02041609">
    <property type="status" value="NOT_ANNOTATED_CDS"/>
    <property type="molecule type" value="Genomic_DNA"/>
</dbReference>
<dbReference type="InterPro" id="IPR000798">
    <property type="entry name" value="Ez/rad/moesin-like"/>
</dbReference>
<dbReference type="EMBL" id="AJFE02041605">
    <property type="status" value="NOT_ANNOTATED_CDS"/>
    <property type="molecule type" value="Genomic_DNA"/>
</dbReference>
<dbReference type="EMBL" id="AJFE02041611">
    <property type="status" value="NOT_ANNOTATED_CDS"/>
    <property type="molecule type" value="Genomic_DNA"/>
</dbReference>
<dbReference type="SMART" id="SM01195">
    <property type="entry name" value="FA"/>
    <property type="match status" value="1"/>
</dbReference>
<dbReference type="GO" id="GO:0008092">
    <property type="term" value="F:cytoskeletal protein binding"/>
    <property type="evidence" value="ECO:0007669"/>
    <property type="project" value="InterPro"/>
</dbReference>
<dbReference type="InterPro" id="IPR019748">
    <property type="entry name" value="FERM_central"/>
</dbReference>
<evidence type="ECO:0000256" key="1">
    <source>
        <dbReference type="SAM" id="MobiDB-lite"/>
    </source>
</evidence>
<dbReference type="PRINTS" id="PR00661">
    <property type="entry name" value="ERMFAMILY"/>
</dbReference>
<dbReference type="AlphaFoldDB" id="A0A2R9C985"/>
<feature type="compositionally biased region" description="Low complexity" evidence="1">
    <location>
        <begin position="436"/>
        <end position="460"/>
    </location>
</feature>
<dbReference type="EMBL" id="AJFE02041603">
    <property type="status" value="NOT_ANNOTATED_CDS"/>
    <property type="molecule type" value="Genomic_DNA"/>
</dbReference>
<dbReference type="PROSITE" id="PS50057">
    <property type="entry name" value="FERM_3"/>
    <property type="match status" value="1"/>
</dbReference>
<evidence type="ECO:0000313" key="5">
    <source>
        <dbReference type="Proteomes" id="UP000240080"/>
    </source>
</evidence>
<name>A0A2R9C985_PANPA</name>
<dbReference type="Pfam" id="PF09380">
    <property type="entry name" value="FERM_C"/>
    <property type="match status" value="1"/>
</dbReference>
<dbReference type="Gene3D" id="3.10.20.90">
    <property type="entry name" value="Phosphatidylinositol 3-kinase Catalytic Subunit, Chain A, domain 1"/>
    <property type="match status" value="1"/>
</dbReference>
<proteinExistence type="predicted"/>
<feature type="domain" description="FERM" evidence="3">
    <location>
        <begin position="44"/>
        <end position="389"/>
    </location>
</feature>
<sequence>MGEIEGTYRVLQTAGTRLGAQTPVGVSTLEPGQTLLPRMQEKHLHLRVKLLDNTMEIFDIEPKCDGQVLLTQVWKRLNLVECDYFGLEFQNTQSYWIWLEPMKPIIRQIRRPKNVVLRLAVKFFPPDPGQLQEEYTRYLFALQLKRDLLEERLTCADTTAALLTSHLLQSEIGDYDETLDREHLKANAYLPGQQHCLEKILEFHQKHVGQTPAESDFQVLEIARKLEVYGIRFHMASDREGTKIQLAVSHMGVLVFQGPYQDTLEFLLGSRDECKNFWKICVEYHTFFRLLDQPKPKAKAVFFSRGSSFRYSGRTQKQLVDYFKDSGMKRIPYERRHSKTHMSVRALTADLPKQSISFPEGLRTPASPSSANAFYSLSPSTLVPSGLPEFKDSSSSLTDPQVSYIKSPAAERSSGAVAGGPDTPSAQPLGPPALQPGPGLSTKSPQPSPSSRKSPLSLSPAFQVPLGPAEQGSSPLLSPVLSDAGGAGMDYEEPRHKRVPADEAYFIVKEILATERTYLKDLEVITVWFRSAVVKEDAMPVTLMTLLFSNIDPIYEFHRGFLREVEQRLALWEGPSKAHTKGSHQRIGDILLRNMRQLKAAHEFTT</sequence>
<dbReference type="SUPFAM" id="SSF47031">
    <property type="entry name" value="Second domain of FERM"/>
    <property type="match status" value="1"/>
</dbReference>
<dbReference type="InterPro" id="IPR014352">
    <property type="entry name" value="FERM/acyl-CoA-bd_prot_sf"/>
</dbReference>
<feature type="region of interest" description="Disordered" evidence="1">
    <location>
        <begin position="409"/>
        <end position="493"/>
    </location>
</feature>
<dbReference type="InterPro" id="IPR019749">
    <property type="entry name" value="Band_41_domain"/>
</dbReference>
<dbReference type="EMBL" id="AJFE02041610">
    <property type="status" value="NOT_ANNOTATED_CDS"/>
    <property type="molecule type" value="Genomic_DNA"/>
</dbReference>
<organism evidence="4 5">
    <name type="scientific">Pan paniscus</name>
    <name type="common">Pygmy chimpanzee</name>
    <name type="synonym">Bonobo</name>
    <dbReference type="NCBI Taxonomy" id="9597"/>
    <lineage>
        <taxon>Eukaryota</taxon>
        <taxon>Metazoa</taxon>
        <taxon>Chordata</taxon>
        <taxon>Craniata</taxon>
        <taxon>Vertebrata</taxon>
        <taxon>Euteleostomi</taxon>
        <taxon>Mammalia</taxon>
        <taxon>Eutheria</taxon>
        <taxon>Euarchontoglires</taxon>
        <taxon>Primates</taxon>
        <taxon>Haplorrhini</taxon>
        <taxon>Catarrhini</taxon>
        <taxon>Hominidae</taxon>
        <taxon>Pan</taxon>
    </lineage>
</organism>
<dbReference type="EMBL" id="AJFE02041608">
    <property type="status" value="NOT_ANNOTATED_CDS"/>
    <property type="molecule type" value="Genomic_DNA"/>
</dbReference>
<dbReference type="Pfam" id="PF09379">
    <property type="entry name" value="FERM_N"/>
    <property type="match status" value="1"/>
</dbReference>
<evidence type="ECO:0000259" key="2">
    <source>
        <dbReference type="PROSITE" id="PS50010"/>
    </source>
</evidence>
<dbReference type="InterPro" id="IPR029071">
    <property type="entry name" value="Ubiquitin-like_domsf"/>
</dbReference>
<dbReference type="InterPro" id="IPR014847">
    <property type="entry name" value="FA"/>
</dbReference>
<dbReference type="InterPro" id="IPR011993">
    <property type="entry name" value="PH-like_dom_sf"/>
</dbReference>
<dbReference type="FunFam" id="3.10.20.90:FF:000040">
    <property type="entry name" value="FERM, RhoGEF and pleckstrin domain-containing protein"/>
    <property type="match status" value="1"/>
</dbReference>
<dbReference type="Gene3D" id="1.20.80.10">
    <property type="match status" value="1"/>
</dbReference>
<dbReference type="PANTHER" id="PTHR45858:SF4">
    <property type="entry name" value="FERM, ARHGEF AND PLECKSTRIN DOMAIN-CONTAINING PROTEIN 2"/>
    <property type="match status" value="1"/>
</dbReference>
<dbReference type="InterPro" id="IPR018980">
    <property type="entry name" value="FERM_PH-like_C"/>
</dbReference>
<dbReference type="InterPro" id="IPR051835">
    <property type="entry name" value="RAC1-GEF"/>
</dbReference>
<dbReference type="EMBL" id="AJFE02041602">
    <property type="status" value="NOT_ANNOTATED_CDS"/>
    <property type="molecule type" value="Genomic_DNA"/>
</dbReference>
<dbReference type="CDD" id="cd14473">
    <property type="entry name" value="FERM_B-lobe"/>
    <property type="match status" value="1"/>
</dbReference>
<dbReference type="PRINTS" id="PR00935">
    <property type="entry name" value="BAND41"/>
</dbReference>
<accession>A0A2R9C985</accession>
<dbReference type="InterPro" id="IPR018979">
    <property type="entry name" value="FERM_N"/>
</dbReference>
<dbReference type="SUPFAM" id="SSF50729">
    <property type="entry name" value="PH domain-like"/>
    <property type="match status" value="1"/>
</dbReference>
<dbReference type="Pfam" id="PF08736">
    <property type="entry name" value="FA"/>
    <property type="match status" value="1"/>
</dbReference>
<dbReference type="PROSITE" id="PS00660">
    <property type="entry name" value="FERM_1"/>
    <property type="match status" value="1"/>
</dbReference>
<feature type="domain" description="DH" evidence="2">
    <location>
        <begin position="503"/>
        <end position="606"/>
    </location>
</feature>
<dbReference type="GeneTree" id="ENSGT00940000158642"/>
<gene>
    <name evidence="4" type="primary">FARP2</name>
</gene>
<dbReference type="InterPro" id="IPR035899">
    <property type="entry name" value="DBL_dom_sf"/>
</dbReference>
<dbReference type="Pfam" id="PF00621">
    <property type="entry name" value="RhoGEF"/>
    <property type="match status" value="1"/>
</dbReference>
<dbReference type="Bgee" id="ENSPPAG00000041862">
    <property type="expression patterns" value="Expressed in cerebellum and 6 other cell types or tissues"/>
</dbReference>
<dbReference type="InterPro" id="IPR000219">
    <property type="entry name" value="DH_dom"/>
</dbReference>
<dbReference type="Gene3D" id="2.30.29.30">
    <property type="entry name" value="Pleckstrin-homology domain (PH domain)/Phosphotyrosine-binding domain (PTB)"/>
    <property type="match status" value="1"/>
</dbReference>
<dbReference type="Pfam" id="PF00373">
    <property type="entry name" value="FERM_M"/>
    <property type="match status" value="1"/>
</dbReference>
<protein>
    <submittedName>
        <fullName evidence="4">FERM, ARH/RhoGEF and pleckstrin domain protein 2</fullName>
    </submittedName>
</protein>
<dbReference type="PROSITE" id="PS50010">
    <property type="entry name" value="DH_2"/>
    <property type="match status" value="1"/>
</dbReference>
<dbReference type="SMART" id="SM00295">
    <property type="entry name" value="B41"/>
    <property type="match status" value="1"/>
</dbReference>